<evidence type="ECO:0008006" key="3">
    <source>
        <dbReference type="Google" id="ProtNLM"/>
    </source>
</evidence>
<dbReference type="AlphaFoldDB" id="A0A1M6IKZ7"/>
<dbReference type="OrthoDB" id="359078at2"/>
<reference evidence="1 2" key="1">
    <citation type="submission" date="2016-11" db="EMBL/GenBank/DDBJ databases">
        <authorList>
            <person name="Jaros S."/>
            <person name="Januszkiewicz K."/>
            <person name="Wedrychowicz H."/>
        </authorList>
    </citation>
    <scope>NUCLEOTIDE SEQUENCE [LARGE SCALE GENOMIC DNA]</scope>
    <source>
        <strain evidence="1 2">DSM 21864</strain>
    </source>
</reference>
<protein>
    <recommendedName>
        <fullName evidence="3">Broad-specificity NMP kinase</fullName>
    </recommendedName>
</protein>
<dbReference type="Gene3D" id="3.40.50.300">
    <property type="entry name" value="P-loop containing nucleotide triphosphate hydrolases"/>
    <property type="match status" value="1"/>
</dbReference>
<dbReference type="Proteomes" id="UP000184080">
    <property type="component" value="Unassembled WGS sequence"/>
</dbReference>
<dbReference type="STRING" id="1121298.SAMN05444401_2872"/>
<gene>
    <name evidence="1" type="ORF">SAMN05444401_2872</name>
</gene>
<dbReference type="InterPro" id="IPR027417">
    <property type="entry name" value="P-loop_NTPase"/>
</dbReference>
<proteinExistence type="predicted"/>
<sequence>MFNICPKCGEYSSDKIIDKTKNYAICPECGYAHKFERLPLFIVTGASGTGKSSICLELSKHFKKVIFMESDILWKPEFNLPNKTKEYREMWLRVCKNISQGGKPVILCGSVKPEELEECIERRYFSNVHYLALVCEDSVISKRLYKRAIWRKPLSDKFINTQIAYNQWFKNKAPYTNPPMETLNTSDISLQETLLKVEHWIEEKLSLE</sequence>
<accession>A0A1M6IKZ7</accession>
<dbReference type="SUPFAM" id="SSF52540">
    <property type="entry name" value="P-loop containing nucleoside triphosphate hydrolases"/>
    <property type="match status" value="1"/>
</dbReference>
<keyword evidence="2" id="KW-1185">Reference proteome</keyword>
<dbReference type="EMBL" id="FQZO01000004">
    <property type="protein sequence ID" value="SHJ35166.1"/>
    <property type="molecule type" value="Genomic_DNA"/>
</dbReference>
<name>A0A1M6IKZ7_9CLOT</name>
<evidence type="ECO:0000313" key="2">
    <source>
        <dbReference type="Proteomes" id="UP000184080"/>
    </source>
</evidence>
<dbReference type="RefSeq" id="WP_073007995.1">
    <property type="nucleotide sequence ID" value="NZ_FQZO01000004.1"/>
</dbReference>
<evidence type="ECO:0000313" key="1">
    <source>
        <dbReference type="EMBL" id="SHJ35166.1"/>
    </source>
</evidence>
<organism evidence="1 2">
    <name type="scientific">Clostridium amylolyticum</name>
    <dbReference type="NCBI Taxonomy" id="1121298"/>
    <lineage>
        <taxon>Bacteria</taxon>
        <taxon>Bacillati</taxon>
        <taxon>Bacillota</taxon>
        <taxon>Clostridia</taxon>
        <taxon>Eubacteriales</taxon>
        <taxon>Clostridiaceae</taxon>
        <taxon>Clostridium</taxon>
    </lineage>
</organism>